<comment type="caution">
    <text evidence="3">The sequence shown here is derived from an EMBL/GenBank/DDBJ whole genome shotgun (WGS) entry which is preliminary data.</text>
</comment>
<dbReference type="RefSeq" id="WP_191781477.1">
    <property type="nucleotide sequence ID" value="NZ_JACSQV010000004.1"/>
</dbReference>
<organism evidence="3 4">
    <name type="scientific">Cellulomonas avistercoris</name>
    <dbReference type="NCBI Taxonomy" id="2762242"/>
    <lineage>
        <taxon>Bacteria</taxon>
        <taxon>Bacillati</taxon>
        <taxon>Actinomycetota</taxon>
        <taxon>Actinomycetes</taxon>
        <taxon>Micrococcales</taxon>
        <taxon>Cellulomonadaceae</taxon>
        <taxon>Cellulomonas</taxon>
    </lineage>
</organism>
<evidence type="ECO:0000256" key="1">
    <source>
        <dbReference type="SAM" id="MobiDB-lite"/>
    </source>
</evidence>
<keyword evidence="2" id="KW-0812">Transmembrane</keyword>
<reference evidence="3 4" key="1">
    <citation type="submission" date="2020-08" db="EMBL/GenBank/DDBJ databases">
        <title>A Genomic Blueprint of the Chicken Gut Microbiome.</title>
        <authorList>
            <person name="Gilroy R."/>
            <person name="Ravi A."/>
            <person name="Getino M."/>
            <person name="Pursley I."/>
            <person name="Horton D.L."/>
            <person name="Alikhan N.-F."/>
            <person name="Baker D."/>
            <person name="Gharbi K."/>
            <person name="Hall N."/>
            <person name="Watson M."/>
            <person name="Adriaenssens E.M."/>
            <person name="Foster-Nyarko E."/>
            <person name="Jarju S."/>
            <person name="Secka A."/>
            <person name="Antonio M."/>
            <person name="Oren A."/>
            <person name="Chaudhuri R."/>
            <person name="La Ragione R.M."/>
            <person name="Hildebrand F."/>
            <person name="Pallen M.J."/>
        </authorList>
    </citation>
    <scope>NUCLEOTIDE SEQUENCE [LARGE SCALE GENOMIC DNA]</scope>
    <source>
        <strain evidence="3 4">Sa3CUA2</strain>
    </source>
</reference>
<accession>A0ABR8QBQ4</accession>
<protein>
    <recommendedName>
        <fullName evidence="5">DUF916 domain-containing protein</fullName>
    </recommendedName>
</protein>
<evidence type="ECO:0008006" key="5">
    <source>
        <dbReference type="Google" id="ProtNLM"/>
    </source>
</evidence>
<dbReference type="EMBL" id="JACSQV010000004">
    <property type="protein sequence ID" value="MBD7917858.1"/>
    <property type="molecule type" value="Genomic_DNA"/>
</dbReference>
<sequence>MPGIPQPDPTAGVTTDQQQQTSSWSLFGTRTIAPGFDATREWVVRNDGPVPAELVVSIVEARMHTEPRDAFYDDLTVNDIPASRLAGQDTAIHTQVLAPGESVAVPVTLTFDVDSTSGNAAEVGEETFSFWLRADLTDASGRDDVAAQAGAAAQGDVAGPLAQTGGLARTAGPWLVLAAGAVALAWAVADRRRGAPTD</sequence>
<dbReference type="Proteomes" id="UP000604241">
    <property type="component" value="Unassembled WGS sequence"/>
</dbReference>
<gene>
    <name evidence="3" type="ORF">H9657_06145</name>
</gene>
<feature type="transmembrane region" description="Helical" evidence="2">
    <location>
        <begin position="171"/>
        <end position="189"/>
    </location>
</feature>
<proteinExistence type="predicted"/>
<feature type="region of interest" description="Disordered" evidence="1">
    <location>
        <begin position="1"/>
        <end position="22"/>
    </location>
</feature>
<name>A0ABR8QBQ4_9CELL</name>
<keyword evidence="4" id="KW-1185">Reference proteome</keyword>
<evidence type="ECO:0000313" key="3">
    <source>
        <dbReference type="EMBL" id="MBD7917858.1"/>
    </source>
</evidence>
<evidence type="ECO:0000256" key="2">
    <source>
        <dbReference type="SAM" id="Phobius"/>
    </source>
</evidence>
<keyword evidence="2" id="KW-0472">Membrane</keyword>
<evidence type="ECO:0000313" key="4">
    <source>
        <dbReference type="Proteomes" id="UP000604241"/>
    </source>
</evidence>
<keyword evidence="2" id="KW-1133">Transmembrane helix</keyword>